<dbReference type="EMBL" id="JBHUHQ010000013">
    <property type="protein sequence ID" value="MFD2044160.1"/>
    <property type="molecule type" value="Genomic_DNA"/>
</dbReference>
<dbReference type="RefSeq" id="WP_377555752.1">
    <property type="nucleotide sequence ID" value="NZ_JBHUHQ010000013.1"/>
</dbReference>
<gene>
    <name evidence="1" type="ORF">ACFSJF_07780</name>
</gene>
<protein>
    <submittedName>
        <fullName evidence="1">YlzJ-like family protein</fullName>
    </submittedName>
</protein>
<reference evidence="2" key="1">
    <citation type="journal article" date="2019" name="Int. J. Syst. Evol. Microbiol.">
        <title>The Global Catalogue of Microorganisms (GCM) 10K type strain sequencing project: providing services to taxonomists for standard genome sequencing and annotation.</title>
        <authorList>
            <consortium name="The Broad Institute Genomics Platform"/>
            <consortium name="The Broad Institute Genome Sequencing Center for Infectious Disease"/>
            <person name="Wu L."/>
            <person name="Ma J."/>
        </authorList>
    </citation>
    <scope>NUCLEOTIDE SEQUENCE [LARGE SCALE GENOMIC DNA]</scope>
    <source>
        <strain evidence="2">R28</strain>
    </source>
</reference>
<sequence>MILYTPLSESDIFPHDPGESNNRECISYNGKQVFVERNNDGTYQLLQLLSTNPQDFLDANYTPGTLLK</sequence>
<evidence type="ECO:0000313" key="2">
    <source>
        <dbReference type="Proteomes" id="UP001597383"/>
    </source>
</evidence>
<proteinExistence type="predicted"/>
<name>A0ABW4W1M0_9BACI</name>
<keyword evidence="2" id="KW-1185">Reference proteome</keyword>
<accession>A0ABW4W1M0</accession>
<dbReference type="Pfam" id="PF14035">
    <property type="entry name" value="YlzJ"/>
    <property type="match status" value="1"/>
</dbReference>
<dbReference type="Proteomes" id="UP001597383">
    <property type="component" value="Unassembled WGS sequence"/>
</dbReference>
<comment type="caution">
    <text evidence="1">The sequence shown here is derived from an EMBL/GenBank/DDBJ whole genome shotgun (WGS) entry which is preliminary data.</text>
</comment>
<dbReference type="InterPro" id="IPR025619">
    <property type="entry name" value="YlzJ"/>
</dbReference>
<evidence type="ECO:0000313" key="1">
    <source>
        <dbReference type="EMBL" id="MFD2044160.1"/>
    </source>
</evidence>
<organism evidence="1 2">
    <name type="scientific">Ornithinibacillus salinisoli</name>
    <dbReference type="NCBI Taxonomy" id="1848459"/>
    <lineage>
        <taxon>Bacteria</taxon>
        <taxon>Bacillati</taxon>
        <taxon>Bacillota</taxon>
        <taxon>Bacilli</taxon>
        <taxon>Bacillales</taxon>
        <taxon>Bacillaceae</taxon>
        <taxon>Ornithinibacillus</taxon>
    </lineage>
</organism>